<organism evidence="1 2">
    <name type="scientific">Segatella sinensis</name>
    <dbReference type="NCBI Taxonomy" id="3085167"/>
    <lineage>
        <taxon>Bacteria</taxon>
        <taxon>Pseudomonadati</taxon>
        <taxon>Bacteroidota</taxon>
        <taxon>Bacteroidia</taxon>
        <taxon>Bacteroidales</taxon>
        <taxon>Prevotellaceae</taxon>
        <taxon>Segatella</taxon>
    </lineage>
</organism>
<evidence type="ECO:0000313" key="1">
    <source>
        <dbReference type="EMBL" id="MEQ2509114.1"/>
    </source>
</evidence>
<gene>
    <name evidence="1" type="ORF">AAAT87_12690</name>
</gene>
<evidence type="ECO:0000313" key="2">
    <source>
        <dbReference type="Proteomes" id="UP001465717"/>
    </source>
</evidence>
<reference evidence="1 2" key="1">
    <citation type="submission" date="2024-04" db="EMBL/GenBank/DDBJ databases">
        <title>Human intestinal bacterial collection.</title>
        <authorList>
            <person name="Pauvert C."/>
            <person name="Hitch T.C.A."/>
            <person name="Clavel T."/>
        </authorList>
    </citation>
    <scope>NUCLEOTIDE SEQUENCE [LARGE SCALE GENOMIC DNA]</scope>
    <source>
        <strain evidence="1 2">CLA-AA-H174</strain>
    </source>
</reference>
<comment type="caution">
    <text evidence="1">The sequence shown here is derived from an EMBL/GenBank/DDBJ whole genome shotgun (WGS) entry which is preliminary data.</text>
</comment>
<dbReference type="EMBL" id="JBBNGE010000054">
    <property type="protein sequence ID" value="MEQ2509114.1"/>
    <property type="molecule type" value="Genomic_DNA"/>
</dbReference>
<name>A0ABV1G1K0_9BACT</name>
<dbReference type="Proteomes" id="UP001465717">
    <property type="component" value="Unassembled WGS sequence"/>
</dbReference>
<protein>
    <submittedName>
        <fullName evidence="1">Uncharacterized protein</fullName>
    </submittedName>
</protein>
<sequence>MRDYKIVASEPYCCVTAILESILLKHGYVFNQVMIADYFGLTVPVDEYAQLSKTFKNLKVSDDIREYGLHLDANGFNTFFSENNIALRETFIKASELSELNFESVLDAIPCDSDVIFFFDYGYLYKETRNIGVGHDGVYLSKSKDELHYLDPGPRRLGVNSVKIEDMLFAIKAAYAGGGISVITKNSYYG</sequence>
<accession>A0ABV1G1K0</accession>
<proteinExistence type="predicted"/>
<dbReference type="RefSeq" id="WP_349226605.1">
    <property type="nucleotide sequence ID" value="NZ_JBBNFG020000029.1"/>
</dbReference>
<keyword evidence="2" id="KW-1185">Reference proteome</keyword>